<keyword evidence="2" id="KW-0614">Plasmid</keyword>
<accession>A0AAD0PWT6</accession>
<name>A0AAD0PWT6_PSEAV</name>
<organism evidence="2 3">
    <name type="scientific">Pseudomonas amygdali pv. lachrymans str. M301315</name>
    <dbReference type="NCBI Taxonomy" id="629260"/>
    <lineage>
        <taxon>Bacteria</taxon>
        <taxon>Pseudomonadati</taxon>
        <taxon>Pseudomonadota</taxon>
        <taxon>Gammaproteobacteria</taxon>
        <taxon>Pseudomonadales</taxon>
        <taxon>Pseudomonadaceae</taxon>
        <taxon>Pseudomonas</taxon>
        <taxon>Pseudomonas amygdali</taxon>
    </lineage>
</organism>
<dbReference type="AlphaFoldDB" id="A0AAD0PWT6"/>
<evidence type="ECO:0000313" key="2">
    <source>
        <dbReference type="EMBL" id="AXH60209.1"/>
    </source>
</evidence>
<dbReference type="Proteomes" id="UP000006426">
    <property type="component" value="Plasmid pmppla107"/>
</dbReference>
<evidence type="ECO:0000256" key="1">
    <source>
        <dbReference type="SAM" id="SignalP"/>
    </source>
</evidence>
<protein>
    <submittedName>
        <fullName evidence="2">Uncharacterized protein</fullName>
    </submittedName>
</protein>
<geneLocation type="plasmid" evidence="3">
    <name>pmppla107</name>
</geneLocation>
<feature type="chain" id="PRO_5042270357" evidence="1">
    <location>
        <begin position="30"/>
        <end position="490"/>
    </location>
</feature>
<dbReference type="EMBL" id="CP031226">
    <property type="protein sequence ID" value="AXH60209.1"/>
    <property type="molecule type" value="Genomic_DNA"/>
</dbReference>
<reference evidence="2 3" key="1">
    <citation type="journal article" date="2011" name="PLoS Pathog.">
        <title>Dynamic evolution of pathogenicity revealed by sequencing and comparative genomics of 19 Pseudomonas syringae isolates.</title>
        <authorList>
            <person name="Baltrus D.A."/>
            <person name="Nishimura M.T."/>
            <person name="Romanchuk A."/>
            <person name="Chang J.H."/>
            <person name="Mukhtar M.S."/>
            <person name="Cherkis K."/>
            <person name="Roach J."/>
            <person name="Grant S.R."/>
            <person name="Jones C.D."/>
            <person name="Dangl J.L."/>
        </authorList>
    </citation>
    <scope>NUCLEOTIDE SEQUENCE [LARGE SCALE GENOMIC DNA]</scope>
    <source>
        <strain evidence="2 3">M301315</strain>
    </source>
</reference>
<feature type="signal peptide" evidence="1">
    <location>
        <begin position="1"/>
        <end position="29"/>
    </location>
</feature>
<evidence type="ECO:0000313" key="3">
    <source>
        <dbReference type="Proteomes" id="UP000006426"/>
    </source>
</evidence>
<gene>
    <name evidence="2" type="ORF">PLA107_034040</name>
</gene>
<sequence length="490" mass="53250">MILKKPSRFMASALLVLCGTMAAQNFANSADLHAESAQQEVAQDSSMLRSEQFGGRARIMASKSMDGHSVRFLIENQEVIYEGMPNVPRATPVVMDMKDAGCVVNVQDEGWVKVGSDLSFHGARDDLLLVNSELARISNSNHEIGHCIDFSVMPVLQAQLSGSGANINSVVNIALTEALENGGTVDLAGVSAKGADYILSNRLASYEASMYTTAIKEAYADLHAVYQTAALTGSFDSFSGVINNYRQAVKWDVNHADDLAVYRMLAQEQADGVKPTDFIGQSHEDVTAHVNAVFMRHFYQNGKMSINSSGFKSISEEIHIRAQLTPDLKQAQKTMIERFDAKTLDHGLQASKVEFMALSQKSLESQNYLLASGKVDALHMGQAREVVAKQTRNHDAALALLGATTQEVSRHIAGSEGISRLFSGDEQSLSAARETLHQNASPAPVMRRAIQVGGDYRLTAEASLIRSSFKEAIQNQDLIQQARIDSPSPN</sequence>
<keyword evidence="1" id="KW-0732">Signal</keyword>
<proteinExistence type="predicted"/>